<dbReference type="AlphaFoldDB" id="A0A135UU79"/>
<accession>A0A135UU79</accession>
<dbReference type="EMBL" id="JFFI01001031">
    <property type="protein sequence ID" value="KXH63943.1"/>
    <property type="molecule type" value="Genomic_DNA"/>
</dbReference>
<gene>
    <name evidence="2" type="ORF">CSAL01_05150</name>
</gene>
<name>A0A135UU79_9PEZI</name>
<comment type="caution">
    <text evidence="2">The sequence shown here is derived from an EMBL/GenBank/DDBJ whole genome shotgun (WGS) entry which is preliminary data.</text>
</comment>
<keyword evidence="1" id="KW-0732">Signal</keyword>
<evidence type="ECO:0000313" key="2">
    <source>
        <dbReference type="EMBL" id="KXH63943.1"/>
    </source>
</evidence>
<dbReference type="Proteomes" id="UP000070121">
    <property type="component" value="Unassembled WGS sequence"/>
</dbReference>
<reference evidence="2 3" key="1">
    <citation type="submission" date="2014-02" db="EMBL/GenBank/DDBJ databases">
        <title>The genome sequence of Colletotrichum salicis CBS 607.94.</title>
        <authorList>
            <person name="Baroncelli R."/>
            <person name="Thon M.R."/>
        </authorList>
    </citation>
    <scope>NUCLEOTIDE SEQUENCE [LARGE SCALE GENOMIC DNA]</scope>
    <source>
        <strain evidence="2 3">CBS 607.94</strain>
    </source>
</reference>
<proteinExistence type="predicted"/>
<sequence length="83" mass="9011">MKLLSVFVVAVSLFEASALPVESTELENVSRVKNAAKAPPFTGGVAFPKRQSDKDTIIRERGRKVQNPAEVPPFTGSVAFPKR</sequence>
<dbReference type="OrthoDB" id="10340049at2759"/>
<protein>
    <submittedName>
        <fullName evidence="2">Uncharacterized protein</fullName>
    </submittedName>
</protein>
<evidence type="ECO:0000313" key="3">
    <source>
        <dbReference type="Proteomes" id="UP000070121"/>
    </source>
</evidence>
<organism evidence="2 3">
    <name type="scientific">Colletotrichum salicis</name>
    <dbReference type="NCBI Taxonomy" id="1209931"/>
    <lineage>
        <taxon>Eukaryota</taxon>
        <taxon>Fungi</taxon>
        <taxon>Dikarya</taxon>
        <taxon>Ascomycota</taxon>
        <taxon>Pezizomycotina</taxon>
        <taxon>Sordariomycetes</taxon>
        <taxon>Hypocreomycetidae</taxon>
        <taxon>Glomerellales</taxon>
        <taxon>Glomerellaceae</taxon>
        <taxon>Colletotrichum</taxon>
        <taxon>Colletotrichum acutatum species complex</taxon>
    </lineage>
</organism>
<feature type="chain" id="PRO_5007805218" evidence="1">
    <location>
        <begin position="19"/>
        <end position="83"/>
    </location>
</feature>
<evidence type="ECO:0000256" key="1">
    <source>
        <dbReference type="SAM" id="SignalP"/>
    </source>
</evidence>
<keyword evidence="3" id="KW-1185">Reference proteome</keyword>
<feature type="signal peptide" evidence="1">
    <location>
        <begin position="1"/>
        <end position="18"/>
    </location>
</feature>